<comment type="similarity">
    <text evidence="2">In the N-terminal section; belongs to the leguminous lectin family.</text>
</comment>
<evidence type="ECO:0000256" key="9">
    <source>
        <dbReference type="ARBA" id="ARBA00022729"/>
    </source>
</evidence>
<dbReference type="Gene3D" id="3.30.200.20">
    <property type="entry name" value="Phosphorylase Kinase, domain 1"/>
    <property type="match status" value="2"/>
</dbReference>
<dbReference type="InterPro" id="IPR008271">
    <property type="entry name" value="Ser/Thr_kinase_AS"/>
</dbReference>
<dbReference type="InterPro" id="IPR017441">
    <property type="entry name" value="Protein_kinase_ATP_BS"/>
</dbReference>
<feature type="compositionally biased region" description="Low complexity" evidence="18">
    <location>
        <begin position="850"/>
        <end position="860"/>
    </location>
</feature>
<dbReference type="PANTHER" id="PTHR47989:SF62">
    <property type="entry name" value="OS05G0423500 PROTEIN"/>
    <property type="match status" value="1"/>
</dbReference>
<dbReference type="SUPFAM" id="SSF56112">
    <property type="entry name" value="Protein kinase-like (PK-like)"/>
    <property type="match status" value="2"/>
</dbReference>
<dbReference type="Pfam" id="PF00069">
    <property type="entry name" value="Pkinase"/>
    <property type="match status" value="1"/>
</dbReference>
<dbReference type="FunFam" id="2.60.120.430:FF:000003">
    <property type="entry name" value="FERONIA receptor-like kinase"/>
    <property type="match status" value="1"/>
</dbReference>
<keyword evidence="12 17" id="KW-0067">ATP-binding</keyword>
<keyword evidence="10 17" id="KW-0547">Nucleotide-binding</keyword>
<keyword evidence="8" id="KW-0812">Transmembrane</keyword>
<evidence type="ECO:0000256" key="18">
    <source>
        <dbReference type="SAM" id="MobiDB-lite"/>
    </source>
</evidence>
<gene>
    <name evidence="21" type="ORF">AAHA92_03568</name>
</gene>
<feature type="region of interest" description="Disordered" evidence="18">
    <location>
        <begin position="827"/>
        <end position="867"/>
    </location>
</feature>
<evidence type="ECO:0000256" key="8">
    <source>
        <dbReference type="ARBA" id="ARBA00022692"/>
    </source>
</evidence>
<keyword evidence="7 21" id="KW-0808">Transferase</keyword>
<dbReference type="PROSITE" id="PS00107">
    <property type="entry name" value="PROTEIN_KINASE_ATP"/>
    <property type="match status" value="2"/>
</dbReference>
<reference evidence="21 22" key="1">
    <citation type="submission" date="2024-06" db="EMBL/GenBank/DDBJ databases">
        <title>A chromosome level genome sequence of Diviner's sage (Salvia divinorum).</title>
        <authorList>
            <person name="Ford S.A."/>
            <person name="Ro D.-K."/>
            <person name="Ness R.W."/>
            <person name="Phillips M.A."/>
        </authorList>
    </citation>
    <scope>NUCLEOTIDE SEQUENCE [LARGE SCALE GENOMIC DNA]</scope>
    <source>
        <strain evidence="21">SAF-2024a</strain>
        <tissue evidence="21">Leaf</tissue>
    </source>
</reference>
<keyword evidence="11 21" id="KW-0418">Kinase</keyword>
<dbReference type="PANTHER" id="PTHR47989">
    <property type="entry name" value="OS01G0750732 PROTEIN"/>
    <property type="match status" value="1"/>
</dbReference>
<evidence type="ECO:0000256" key="19">
    <source>
        <dbReference type="SAM" id="SignalP"/>
    </source>
</evidence>
<dbReference type="CDD" id="cd14066">
    <property type="entry name" value="STKc_IRAK"/>
    <property type="match status" value="1"/>
</dbReference>
<dbReference type="EMBL" id="JBEAFC010000002">
    <property type="protein sequence ID" value="KAL1568167.1"/>
    <property type="molecule type" value="Genomic_DNA"/>
</dbReference>
<feature type="domain" description="Protein kinase" evidence="20">
    <location>
        <begin position="419"/>
        <end position="696"/>
    </location>
</feature>
<dbReference type="FunFam" id="3.30.200.20:FF:000039">
    <property type="entry name" value="receptor-like protein kinase FERONIA"/>
    <property type="match status" value="1"/>
</dbReference>
<feature type="binding site" evidence="17">
    <location>
        <position position="925"/>
    </location>
    <ligand>
        <name>ATP</name>
        <dbReference type="ChEBI" id="CHEBI:30616"/>
    </ligand>
</feature>
<evidence type="ECO:0000256" key="3">
    <source>
        <dbReference type="ARBA" id="ARBA00010217"/>
    </source>
</evidence>
<evidence type="ECO:0000256" key="13">
    <source>
        <dbReference type="ARBA" id="ARBA00022989"/>
    </source>
</evidence>
<dbReference type="Pfam" id="PF07714">
    <property type="entry name" value="PK_Tyr_Ser-Thr"/>
    <property type="match status" value="1"/>
</dbReference>
<evidence type="ECO:0000313" key="22">
    <source>
        <dbReference type="Proteomes" id="UP001567538"/>
    </source>
</evidence>
<name>A0ABD1II55_SALDI</name>
<dbReference type="GO" id="GO:0005886">
    <property type="term" value="C:plasma membrane"/>
    <property type="evidence" value="ECO:0007669"/>
    <property type="project" value="UniProtKB-SubCell"/>
</dbReference>
<proteinExistence type="inferred from homology"/>
<comment type="caution">
    <text evidence="21">The sequence shown here is derived from an EMBL/GenBank/DDBJ whole genome shotgun (WGS) entry which is preliminary data.</text>
</comment>
<keyword evidence="13" id="KW-1133">Transmembrane helix</keyword>
<dbReference type="InterPro" id="IPR000719">
    <property type="entry name" value="Prot_kinase_dom"/>
</dbReference>
<evidence type="ECO:0000256" key="14">
    <source>
        <dbReference type="ARBA" id="ARBA00023136"/>
    </source>
</evidence>
<evidence type="ECO:0000313" key="21">
    <source>
        <dbReference type="EMBL" id="KAL1568167.1"/>
    </source>
</evidence>
<evidence type="ECO:0000256" key="7">
    <source>
        <dbReference type="ARBA" id="ARBA00022679"/>
    </source>
</evidence>
<dbReference type="InterPro" id="IPR011009">
    <property type="entry name" value="Kinase-like_dom_sf"/>
</dbReference>
<feature type="domain" description="Protein kinase" evidence="20">
    <location>
        <begin position="888"/>
        <end position="1148"/>
    </location>
</feature>
<dbReference type="Proteomes" id="UP001567538">
    <property type="component" value="Unassembled WGS sequence"/>
</dbReference>
<dbReference type="AlphaFoldDB" id="A0ABD1II55"/>
<evidence type="ECO:0000256" key="12">
    <source>
        <dbReference type="ARBA" id="ARBA00022840"/>
    </source>
</evidence>
<dbReference type="Gene3D" id="1.10.510.10">
    <property type="entry name" value="Transferase(Phosphotransferase) domain 1"/>
    <property type="match status" value="2"/>
</dbReference>
<protein>
    <recommendedName>
        <fullName evidence="4">non-specific serine/threonine protein kinase</fullName>
        <ecNumber evidence="4">2.7.11.1</ecNumber>
    </recommendedName>
</protein>
<dbReference type="GO" id="GO:0002229">
    <property type="term" value="P:defense response to oomycetes"/>
    <property type="evidence" value="ECO:0007669"/>
    <property type="project" value="UniProtKB-ARBA"/>
</dbReference>
<dbReference type="Gene3D" id="2.60.120.430">
    <property type="entry name" value="Galactose-binding lectin"/>
    <property type="match status" value="1"/>
</dbReference>
<evidence type="ECO:0000256" key="6">
    <source>
        <dbReference type="ARBA" id="ARBA00022527"/>
    </source>
</evidence>
<accession>A0ABD1II55</accession>
<evidence type="ECO:0000256" key="10">
    <source>
        <dbReference type="ARBA" id="ARBA00022741"/>
    </source>
</evidence>
<evidence type="ECO:0000256" key="11">
    <source>
        <dbReference type="ARBA" id="ARBA00022777"/>
    </source>
</evidence>
<evidence type="ECO:0000256" key="1">
    <source>
        <dbReference type="ARBA" id="ARBA00004251"/>
    </source>
</evidence>
<keyword evidence="16" id="KW-0325">Glycoprotein</keyword>
<dbReference type="SMART" id="SM00220">
    <property type="entry name" value="S_TKc"/>
    <property type="match status" value="2"/>
</dbReference>
<feature type="binding site" evidence="17">
    <location>
        <position position="448"/>
    </location>
    <ligand>
        <name>ATP</name>
        <dbReference type="ChEBI" id="CHEBI:30616"/>
    </ligand>
</feature>
<organism evidence="21 22">
    <name type="scientific">Salvia divinorum</name>
    <name type="common">Maria pastora</name>
    <name type="synonym">Diviner's sage</name>
    <dbReference type="NCBI Taxonomy" id="28513"/>
    <lineage>
        <taxon>Eukaryota</taxon>
        <taxon>Viridiplantae</taxon>
        <taxon>Streptophyta</taxon>
        <taxon>Embryophyta</taxon>
        <taxon>Tracheophyta</taxon>
        <taxon>Spermatophyta</taxon>
        <taxon>Magnoliopsida</taxon>
        <taxon>eudicotyledons</taxon>
        <taxon>Gunneridae</taxon>
        <taxon>Pentapetalae</taxon>
        <taxon>asterids</taxon>
        <taxon>lamiids</taxon>
        <taxon>Lamiales</taxon>
        <taxon>Lamiaceae</taxon>
        <taxon>Nepetoideae</taxon>
        <taxon>Mentheae</taxon>
        <taxon>Salviinae</taxon>
        <taxon>Salvia</taxon>
        <taxon>Salvia subgen. Calosphace</taxon>
    </lineage>
</organism>
<sequence>MIIVILCFLFTFAGAAHDPDRISINCGGGAAVVSGRKWSGDAASKGSSAVKRELITTADPVPYSTARVSRSQFSYSFHLTPGQKFLRLHFNPMPYFANSDDFFTVEAGPFTLLANFSASITARAQSLSVFAKEFCIIVHDNQPLRIVFSPESEYYYAFINGIEIISVPPTVAYCHGGDSGVHVLGQKSVIYVDNTTALERVYHQNLNWGWGDVGGMFGIWASNVGKKGGDLRWRVSVDVGFRYLIRFHLCEAGLKMDFTLLIDDMVALSGADMLQQGGNQSMLWYNYMVMVEGHKREGTRAISVSLVSQHMPLQGFEVFKLSNHDRSLASPNPRLPNPTRDSPSQVIPTLVHSLLGRKNAITTVVFTAICLLNVVVHLLLKMRGADVTEIEEESKSSARAKRLCRTFSLAEIQSATDNFKSRSIVGKGGFGIVYKGFMDNGREIVAIKRAKPDSKQGELQFWTEVETLSELRHVNLVSLIGYCTEQKEMILVYEYMPNGTLADHLYKLARKNLDFYPLSWKERLKICIGAIRALDYLHTGQGIIHRDVKASNILLDEKFVAKVSDFGLAKAGGLSESQSQDSTNFKGTFGYIDPKFFTTRKLTKESDIYSFCVVLLVVLCGRPAVEPLNEEDKRSLTTWAIDNIRKGRVDDIVAPSLRGEISPDSLATFLKVTERCLYDEPKKRPTAALLVIKLVLALQRQEKAESLVQEEKTSIEYVVSSADESEKENMNFLSPKEQVDGVDTLNQKENDEIRNVSDALPRADRDRTILSIGSRPMVSSFSAQTFTSLQREQSNNTMIDSGSKNGKKSMISRISRKLWPWDAFRKTRKSSNKADRARASQSAPLSRRAINTTSGGNTITNKKRDGMGSTPTVRIFTFKELKAATRNFHGDSVIGDGGFGTVYKGWIHEKFSAKEGSGSVVAVKKLNHQSMQGFQEWQAEVQFLGKLSHPNLVKLLGYGWEDKELFIVYEFMEKGSLDTQLFQSSRQPLPWDIRVNILIGAARGLAFLHSSDVKVIYRDFKSSNILLDNSYHAKISDFGLAKTGPVADNTHVSTQVMGTYGYAAPEYVMTGHLTEKSDVYGFGVVLLEVLAGLRVIDKRRSSEQQNLIVWMMPHLSNQRKLTKIIDAPGGKIRLQVCSESSRARPQLS</sequence>
<evidence type="ECO:0000259" key="20">
    <source>
        <dbReference type="PROSITE" id="PS50011"/>
    </source>
</evidence>
<keyword evidence="15" id="KW-0675">Receptor</keyword>
<comment type="subcellular location">
    <subcellularLocation>
        <location evidence="1">Cell membrane</location>
        <topology evidence="1">Single-pass type I membrane protein</topology>
    </subcellularLocation>
</comment>
<comment type="similarity">
    <text evidence="3">In the C-terminal section; belongs to the protein kinase superfamily. Ser/Thr protein kinase family.</text>
</comment>
<keyword evidence="14" id="KW-0472">Membrane</keyword>
<evidence type="ECO:0000256" key="15">
    <source>
        <dbReference type="ARBA" id="ARBA00023170"/>
    </source>
</evidence>
<evidence type="ECO:0000256" key="16">
    <source>
        <dbReference type="ARBA" id="ARBA00023180"/>
    </source>
</evidence>
<dbReference type="InterPro" id="IPR001245">
    <property type="entry name" value="Ser-Thr/Tyr_kinase_cat_dom"/>
</dbReference>
<keyword evidence="5" id="KW-1003">Cell membrane</keyword>
<keyword evidence="9 19" id="KW-0732">Signal</keyword>
<dbReference type="FunFam" id="3.30.200.20:FF:000228">
    <property type="entry name" value="Serine/threonine-protein kinase BIK1"/>
    <property type="match status" value="1"/>
</dbReference>
<evidence type="ECO:0000256" key="17">
    <source>
        <dbReference type="PROSITE-ProRule" id="PRU10141"/>
    </source>
</evidence>
<dbReference type="EC" id="2.7.11.1" evidence="4"/>
<dbReference type="PROSITE" id="PS00108">
    <property type="entry name" value="PROTEIN_KINASE_ST"/>
    <property type="match status" value="2"/>
</dbReference>
<dbReference type="PROSITE" id="PS50011">
    <property type="entry name" value="PROTEIN_KINASE_DOM"/>
    <property type="match status" value="2"/>
</dbReference>
<evidence type="ECO:0000256" key="5">
    <source>
        <dbReference type="ARBA" id="ARBA00022475"/>
    </source>
</evidence>
<dbReference type="FunFam" id="1.10.510.10:FF:000240">
    <property type="entry name" value="Lectin-domain containing receptor kinase A4.3"/>
    <property type="match status" value="2"/>
</dbReference>
<keyword evidence="6 21" id="KW-0723">Serine/threonine-protein kinase</keyword>
<evidence type="ECO:0000256" key="4">
    <source>
        <dbReference type="ARBA" id="ARBA00012513"/>
    </source>
</evidence>
<feature type="signal peptide" evidence="19">
    <location>
        <begin position="1"/>
        <end position="15"/>
    </location>
</feature>
<dbReference type="GO" id="GO:0004674">
    <property type="term" value="F:protein serine/threonine kinase activity"/>
    <property type="evidence" value="ECO:0007669"/>
    <property type="project" value="UniProtKB-KW"/>
</dbReference>
<feature type="chain" id="PRO_5044764669" description="non-specific serine/threonine protein kinase" evidence="19">
    <location>
        <begin position="16"/>
        <end position="1148"/>
    </location>
</feature>
<keyword evidence="22" id="KW-1185">Reference proteome</keyword>
<evidence type="ECO:0000256" key="2">
    <source>
        <dbReference type="ARBA" id="ARBA00008536"/>
    </source>
</evidence>
<dbReference type="GO" id="GO:0005524">
    <property type="term" value="F:ATP binding"/>
    <property type="evidence" value="ECO:0007669"/>
    <property type="project" value="UniProtKB-UniRule"/>
</dbReference>